<comment type="caution">
    <text evidence="2">The sequence shown here is derived from an EMBL/GenBank/DDBJ whole genome shotgun (WGS) entry which is preliminary data.</text>
</comment>
<reference evidence="2" key="2">
    <citation type="submission" date="2023-01" db="EMBL/GenBank/DDBJ databases">
        <title>Draft genome sequence of Paraferrimonas sedimenticola strain NBRC 101628.</title>
        <authorList>
            <person name="Sun Q."/>
            <person name="Mori K."/>
        </authorList>
    </citation>
    <scope>NUCLEOTIDE SEQUENCE</scope>
    <source>
        <strain evidence="2">NBRC 101628</strain>
    </source>
</reference>
<sequence length="148" mass="15022">MKQQKGFTLIELVVVIIILGVLAVTAAPKFINLQDDAKVSALSGAKGALQSANNLVHAKYQIEKANGTHNGTDVDGIPVSSSGYVNVTSSAVAAAISIDSGEWAVAPVDTTVVVAPKGATPAANCGFSYALDTSDGTPVYGDVDISDC</sequence>
<dbReference type="Gene3D" id="3.30.700.10">
    <property type="entry name" value="Glycoprotein, Type 4 Pilin"/>
    <property type="match status" value="1"/>
</dbReference>
<keyword evidence="1" id="KW-0812">Transmembrane</keyword>
<dbReference type="SUPFAM" id="SSF54523">
    <property type="entry name" value="Pili subunits"/>
    <property type="match status" value="1"/>
</dbReference>
<dbReference type="RefSeq" id="WP_095504775.1">
    <property type="nucleotide sequence ID" value="NZ_BSNC01000006.1"/>
</dbReference>
<evidence type="ECO:0000313" key="2">
    <source>
        <dbReference type="EMBL" id="GLP97379.1"/>
    </source>
</evidence>
<evidence type="ECO:0000313" key="3">
    <source>
        <dbReference type="Proteomes" id="UP001161422"/>
    </source>
</evidence>
<dbReference type="EMBL" id="BSNC01000006">
    <property type="protein sequence ID" value="GLP97379.1"/>
    <property type="molecule type" value="Genomic_DNA"/>
</dbReference>
<dbReference type="InterPro" id="IPR045584">
    <property type="entry name" value="Pilin-like"/>
</dbReference>
<proteinExistence type="predicted"/>
<name>A0AA37RYP3_9GAMM</name>
<dbReference type="Pfam" id="PF07963">
    <property type="entry name" value="N_methyl"/>
    <property type="match status" value="1"/>
</dbReference>
<dbReference type="PANTHER" id="PTHR30093:SF7">
    <property type="entry name" value="MSHA MAJOR PILIN SUBUNIT MSHA"/>
    <property type="match status" value="1"/>
</dbReference>
<organism evidence="2 3">
    <name type="scientific">Paraferrimonas sedimenticola</name>
    <dbReference type="NCBI Taxonomy" id="375674"/>
    <lineage>
        <taxon>Bacteria</taxon>
        <taxon>Pseudomonadati</taxon>
        <taxon>Pseudomonadota</taxon>
        <taxon>Gammaproteobacteria</taxon>
        <taxon>Alteromonadales</taxon>
        <taxon>Ferrimonadaceae</taxon>
        <taxon>Paraferrimonas</taxon>
    </lineage>
</organism>
<keyword evidence="1" id="KW-0472">Membrane</keyword>
<protein>
    <submittedName>
        <fullName evidence="2">Pilin structural protein V10</fullName>
    </submittedName>
</protein>
<dbReference type="PROSITE" id="PS00409">
    <property type="entry name" value="PROKAR_NTER_METHYL"/>
    <property type="match status" value="1"/>
</dbReference>
<keyword evidence="1" id="KW-1133">Transmembrane helix</keyword>
<dbReference type="PANTHER" id="PTHR30093">
    <property type="entry name" value="GENERAL SECRETION PATHWAY PROTEIN G"/>
    <property type="match status" value="1"/>
</dbReference>
<dbReference type="NCBIfam" id="TIGR02532">
    <property type="entry name" value="IV_pilin_GFxxxE"/>
    <property type="match status" value="1"/>
</dbReference>
<dbReference type="InterPro" id="IPR012902">
    <property type="entry name" value="N_methyl_site"/>
</dbReference>
<reference evidence="2" key="1">
    <citation type="journal article" date="2014" name="Int. J. Syst. Evol. Microbiol.">
        <title>Complete genome sequence of Corynebacterium casei LMG S-19264T (=DSM 44701T), isolated from a smear-ripened cheese.</title>
        <authorList>
            <consortium name="US DOE Joint Genome Institute (JGI-PGF)"/>
            <person name="Walter F."/>
            <person name="Albersmeier A."/>
            <person name="Kalinowski J."/>
            <person name="Ruckert C."/>
        </authorList>
    </citation>
    <scope>NUCLEOTIDE SEQUENCE</scope>
    <source>
        <strain evidence="2">NBRC 101628</strain>
    </source>
</reference>
<keyword evidence="3" id="KW-1185">Reference proteome</keyword>
<dbReference type="AlphaFoldDB" id="A0AA37RYP3"/>
<feature type="transmembrane region" description="Helical" evidence="1">
    <location>
        <begin position="7"/>
        <end position="27"/>
    </location>
</feature>
<accession>A0AA37RYP3</accession>
<gene>
    <name evidence="2" type="ORF">GCM10007895_26860</name>
</gene>
<dbReference type="Proteomes" id="UP001161422">
    <property type="component" value="Unassembled WGS sequence"/>
</dbReference>
<evidence type="ECO:0000256" key="1">
    <source>
        <dbReference type="SAM" id="Phobius"/>
    </source>
</evidence>